<proteinExistence type="predicted"/>
<feature type="compositionally biased region" description="Low complexity" evidence="1">
    <location>
        <begin position="400"/>
        <end position="427"/>
    </location>
</feature>
<comment type="caution">
    <text evidence="2">The sequence shown here is derived from an EMBL/GenBank/DDBJ whole genome shotgun (WGS) entry which is preliminary data.</text>
</comment>
<feature type="compositionally biased region" description="Polar residues" evidence="1">
    <location>
        <begin position="304"/>
        <end position="318"/>
    </location>
</feature>
<feature type="compositionally biased region" description="Basic and acidic residues" evidence="1">
    <location>
        <begin position="432"/>
        <end position="460"/>
    </location>
</feature>
<protein>
    <submittedName>
        <fullName evidence="2">Uncharacterized protein</fullName>
    </submittedName>
</protein>
<evidence type="ECO:0000313" key="3">
    <source>
        <dbReference type="Proteomes" id="UP001194580"/>
    </source>
</evidence>
<evidence type="ECO:0000313" key="2">
    <source>
        <dbReference type="EMBL" id="KAG0272099.1"/>
    </source>
</evidence>
<feature type="compositionally biased region" description="Low complexity" evidence="1">
    <location>
        <begin position="511"/>
        <end position="525"/>
    </location>
</feature>
<feature type="compositionally biased region" description="Low complexity" evidence="1">
    <location>
        <begin position="232"/>
        <end position="242"/>
    </location>
</feature>
<feature type="compositionally biased region" description="Low complexity" evidence="1">
    <location>
        <begin position="461"/>
        <end position="470"/>
    </location>
</feature>
<feature type="compositionally biased region" description="Polar residues" evidence="1">
    <location>
        <begin position="331"/>
        <end position="354"/>
    </location>
</feature>
<reference evidence="2" key="1">
    <citation type="journal article" date="2020" name="Fungal Divers.">
        <title>Resolving the Mortierellaceae phylogeny through synthesis of multi-gene phylogenetics and phylogenomics.</title>
        <authorList>
            <person name="Vandepol N."/>
            <person name="Liber J."/>
            <person name="Desiro A."/>
            <person name="Na H."/>
            <person name="Kennedy M."/>
            <person name="Barry K."/>
            <person name="Grigoriev I.V."/>
            <person name="Miller A.N."/>
            <person name="O'Donnell K."/>
            <person name="Stajich J.E."/>
            <person name="Bonito G."/>
        </authorList>
    </citation>
    <scope>NUCLEOTIDE SEQUENCE</scope>
    <source>
        <strain evidence="2">NRRL 28262</strain>
    </source>
</reference>
<feature type="compositionally biased region" description="Low complexity" evidence="1">
    <location>
        <begin position="260"/>
        <end position="274"/>
    </location>
</feature>
<keyword evidence="3" id="KW-1185">Reference proteome</keyword>
<feature type="compositionally biased region" description="Polar residues" evidence="1">
    <location>
        <begin position="288"/>
        <end position="297"/>
    </location>
</feature>
<organism evidence="2 3">
    <name type="scientific">Linnemannia exigua</name>
    <dbReference type="NCBI Taxonomy" id="604196"/>
    <lineage>
        <taxon>Eukaryota</taxon>
        <taxon>Fungi</taxon>
        <taxon>Fungi incertae sedis</taxon>
        <taxon>Mucoromycota</taxon>
        <taxon>Mortierellomycotina</taxon>
        <taxon>Mortierellomycetes</taxon>
        <taxon>Mortierellales</taxon>
        <taxon>Mortierellaceae</taxon>
        <taxon>Linnemannia</taxon>
    </lineage>
</organism>
<feature type="compositionally biased region" description="Basic and acidic residues" evidence="1">
    <location>
        <begin position="249"/>
        <end position="259"/>
    </location>
</feature>
<accession>A0AAD4H4N0</accession>
<feature type="region of interest" description="Disordered" evidence="1">
    <location>
        <begin position="39"/>
        <end position="78"/>
    </location>
</feature>
<feature type="region of interest" description="Disordered" evidence="1">
    <location>
        <begin position="400"/>
        <end position="589"/>
    </location>
</feature>
<feature type="region of interest" description="Disordered" evidence="1">
    <location>
        <begin position="222"/>
        <end position="385"/>
    </location>
</feature>
<feature type="compositionally biased region" description="Basic and acidic residues" evidence="1">
    <location>
        <begin position="576"/>
        <end position="589"/>
    </location>
</feature>
<feature type="compositionally biased region" description="Low complexity" evidence="1">
    <location>
        <begin position="375"/>
        <end position="385"/>
    </location>
</feature>
<feature type="compositionally biased region" description="Basic and acidic residues" evidence="1">
    <location>
        <begin position="529"/>
        <end position="538"/>
    </location>
</feature>
<feature type="compositionally biased region" description="Low complexity" evidence="1">
    <location>
        <begin position="42"/>
        <end position="66"/>
    </location>
</feature>
<feature type="compositionally biased region" description="Basic and acidic residues" evidence="1">
    <location>
        <begin position="471"/>
        <end position="493"/>
    </location>
</feature>
<dbReference type="EMBL" id="JAAAIL010000995">
    <property type="protein sequence ID" value="KAG0272099.1"/>
    <property type="molecule type" value="Genomic_DNA"/>
</dbReference>
<feature type="compositionally biased region" description="Basic residues" evidence="1">
    <location>
        <begin position="539"/>
        <end position="548"/>
    </location>
</feature>
<sequence length="589" mass="64198">MTDNNVNNDKTKAAKISSLARLNILQGFALLGGKLPGEVVVSSSTNGSTTATDTASASESSSPSLGKEGRKEGEEGGETVVKKMATTTAMMPMGVVEWLLNVSYDKPYGFRPPAVEEKETKKGGDESASAEMVAAVAAVSAVAGGPEEAVVPQVPLSEQDSWPATNSIATSTPPTPESAVVPVVVVPGPEPAVATKIEAHPVVPVTIATVATTAAAASVNTPVNSKPTEAAPSFSSSSPSSSVLVNKVIEVRPSWDRQDQASNSNNNNNAQDSSRTVRQWPPRRQRQSESFTQTTITRPDGTIESKTVTFNRSTGVTETHTRIQRPDGSFLESSTHRINPSSYDPSLGQQQPSPQAMHEGGERNPYHNHLSRVAQQQSQQQGQQLAEIVAHAPLTPAPVLVAASSTTATDPARTTTTTTTTPTASTPPHRPSFKERWAQRRQEHREFLEELRAERERERPQQTTTTTTKEQQCEKGRRERRQELRDAEARQREATAAAYGFVPSSSPPSPSSASSSSSTTSSSSSNWSRFDRERDHHDHGRRRHHRKRHEEEDEGEEERGNNDVRSRSWPPKGYLRRQEREREEPRHNV</sequence>
<name>A0AAD4H4N0_9FUNG</name>
<gene>
    <name evidence="2" type="ORF">BGZ95_012168</name>
</gene>
<evidence type="ECO:0000256" key="1">
    <source>
        <dbReference type="SAM" id="MobiDB-lite"/>
    </source>
</evidence>
<dbReference type="AlphaFoldDB" id="A0AAD4H4N0"/>
<dbReference type="Proteomes" id="UP001194580">
    <property type="component" value="Unassembled WGS sequence"/>
</dbReference>